<accession>A0A1L1PJ39</accession>
<dbReference type="EMBL" id="CCAE010000061">
    <property type="protein sequence ID" value="CDN90002.1"/>
    <property type="molecule type" value="Genomic_DNA"/>
</dbReference>
<dbReference type="PANTHER" id="PTHR43689:SF8">
    <property type="entry name" value="ALPHA_BETA-HYDROLASES SUPERFAMILY PROTEIN"/>
    <property type="match status" value="1"/>
</dbReference>
<feature type="domain" description="AB hydrolase-1" evidence="1">
    <location>
        <begin position="25"/>
        <end position="263"/>
    </location>
</feature>
<name>A0A1L1PJ39_HYDIT</name>
<dbReference type="Proteomes" id="UP000028878">
    <property type="component" value="Unassembled WGS sequence"/>
</dbReference>
<proteinExistence type="predicted"/>
<gene>
    <name evidence="2" type="ORF">BN948_04443</name>
</gene>
<protein>
    <submittedName>
        <fullName evidence="2">Putative hydrolase or acyltransferase of alpha/beta superfamily protein</fullName>
    </submittedName>
</protein>
<evidence type="ECO:0000259" key="1">
    <source>
        <dbReference type="Pfam" id="PF12697"/>
    </source>
</evidence>
<keyword evidence="2" id="KW-0378">Hydrolase</keyword>
<keyword evidence="2" id="KW-0808">Transferase</keyword>
<evidence type="ECO:0000313" key="2">
    <source>
        <dbReference type="EMBL" id="CDN90002.1"/>
    </source>
</evidence>
<organism evidence="2 3">
    <name type="scientific">Hydrogenophaga intermedia</name>
    <dbReference type="NCBI Taxonomy" id="65786"/>
    <lineage>
        <taxon>Bacteria</taxon>
        <taxon>Pseudomonadati</taxon>
        <taxon>Pseudomonadota</taxon>
        <taxon>Betaproteobacteria</taxon>
        <taxon>Burkholderiales</taxon>
        <taxon>Comamonadaceae</taxon>
        <taxon>Hydrogenophaga</taxon>
    </lineage>
</organism>
<sequence length="275" mass="31076">MDRIDVHGVRLEVAQIPGNPALAPLVFLHEGLGSVAMWTQRGLFWPEALCQASGRAGWLFSRRGYGQSDPVTDVRGAPRQAGFWHIGRHEPDYMHREAFEVLPLLLSRLDIREPVLVGHSDGATIALLHASRHPVAGCVAIAPHAFVEDVSIRSIAQARDQYLATHDDPRGLRQRLARYHRDVDNAFWQWNDIWLSPAFRDFDILGACADIRAPLLLVQGEQDEYGTLQQLHRVREQVPHADILTLNDCGHSPHRDKPHEITEALDRWFRSSITT</sequence>
<dbReference type="RefSeq" id="WP_009517706.1">
    <property type="nucleotide sequence ID" value="NZ_CCAE010000061.1"/>
</dbReference>
<dbReference type="InterPro" id="IPR000073">
    <property type="entry name" value="AB_hydrolase_1"/>
</dbReference>
<keyword evidence="3" id="KW-1185">Reference proteome</keyword>
<keyword evidence="2" id="KW-0012">Acyltransferase</keyword>
<dbReference type="SUPFAM" id="SSF53474">
    <property type="entry name" value="alpha/beta-Hydrolases"/>
    <property type="match status" value="1"/>
</dbReference>
<dbReference type="Gene3D" id="3.40.50.1820">
    <property type="entry name" value="alpha/beta hydrolase"/>
    <property type="match status" value="1"/>
</dbReference>
<dbReference type="GO" id="GO:0016746">
    <property type="term" value="F:acyltransferase activity"/>
    <property type="evidence" value="ECO:0007669"/>
    <property type="project" value="UniProtKB-KW"/>
</dbReference>
<dbReference type="AlphaFoldDB" id="A0A1L1PJ39"/>
<dbReference type="InterPro" id="IPR029058">
    <property type="entry name" value="AB_hydrolase_fold"/>
</dbReference>
<reference evidence="3" key="1">
    <citation type="submission" date="2014-11" db="EMBL/GenBank/DDBJ databases">
        <title>Draft genome sequence of Hydrogenophaga intermedia S1.</title>
        <authorList>
            <person name="Gan H.M."/>
            <person name="Chew T.H."/>
            <person name="Stolz A."/>
        </authorList>
    </citation>
    <scope>NUCLEOTIDE SEQUENCE [LARGE SCALE GENOMIC DNA]</scope>
    <source>
        <strain evidence="3">S1</strain>
    </source>
</reference>
<dbReference type="PANTHER" id="PTHR43689">
    <property type="entry name" value="HYDROLASE"/>
    <property type="match status" value="1"/>
</dbReference>
<dbReference type="Pfam" id="PF12697">
    <property type="entry name" value="Abhydrolase_6"/>
    <property type="match status" value="1"/>
</dbReference>
<evidence type="ECO:0000313" key="3">
    <source>
        <dbReference type="Proteomes" id="UP000028878"/>
    </source>
</evidence>
<dbReference type="GO" id="GO:0016787">
    <property type="term" value="F:hydrolase activity"/>
    <property type="evidence" value="ECO:0007669"/>
    <property type="project" value="UniProtKB-KW"/>
</dbReference>